<gene>
    <name evidence="1" type="ORF">QAD02_000696</name>
</gene>
<sequence>MSSEIHNSQDNSTNDSSSTPEDSDIMGTEADEPITTLISLLDLLIESHYNLKSRKTPNDNRYRHALELFCAWLRLTSGPLVYESIAHNFKNTIPSLSSINRFIGQFAETVLEGELMVDQMVKFLNDRGLPRVVVLNEDATRLVSKLSYNSRTNQCVGRVLPYDENSMPIPGSFRCPTLDVIENYFKHDDASKSLHVYMVQPVADGVPSFCSLMFGTRNEFDAVDSIIRLNYIRNQIVQ</sequence>
<keyword evidence="2" id="KW-1185">Reference proteome</keyword>
<proteinExistence type="predicted"/>
<protein>
    <submittedName>
        <fullName evidence="1">Uncharacterized protein</fullName>
    </submittedName>
</protein>
<dbReference type="Proteomes" id="UP001239111">
    <property type="component" value="Chromosome 3"/>
</dbReference>
<comment type="caution">
    <text evidence="1">The sequence shown here is derived from an EMBL/GenBank/DDBJ whole genome shotgun (WGS) entry which is preliminary data.</text>
</comment>
<reference evidence="1" key="1">
    <citation type="submission" date="2023-04" db="EMBL/GenBank/DDBJ databases">
        <title>A chromosome-level genome assembly of the parasitoid wasp Eretmocerus hayati.</title>
        <authorList>
            <person name="Zhong Y."/>
            <person name="Liu S."/>
            <person name="Liu Y."/>
        </authorList>
    </citation>
    <scope>NUCLEOTIDE SEQUENCE</scope>
    <source>
        <strain evidence="1">ZJU_SS_LIU_2023</strain>
    </source>
</reference>
<accession>A0ACC2NE47</accession>
<name>A0ACC2NE47_9HYME</name>
<organism evidence="1 2">
    <name type="scientific">Eretmocerus hayati</name>
    <dbReference type="NCBI Taxonomy" id="131215"/>
    <lineage>
        <taxon>Eukaryota</taxon>
        <taxon>Metazoa</taxon>
        <taxon>Ecdysozoa</taxon>
        <taxon>Arthropoda</taxon>
        <taxon>Hexapoda</taxon>
        <taxon>Insecta</taxon>
        <taxon>Pterygota</taxon>
        <taxon>Neoptera</taxon>
        <taxon>Endopterygota</taxon>
        <taxon>Hymenoptera</taxon>
        <taxon>Apocrita</taxon>
        <taxon>Proctotrupomorpha</taxon>
        <taxon>Chalcidoidea</taxon>
        <taxon>Aphelinidae</taxon>
        <taxon>Aphelininae</taxon>
        <taxon>Eretmocerus</taxon>
    </lineage>
</organism>
<evidence type="ECO:0000313" key="1">
    <source>
        <dbReference type="EMBL" id="KAJ8669437.1"/>
    </source>
</evidence>
<dbReference type="EMBL" id="CM056743">
    <property type="protein sequence ID" value="KAJ8669437.1"/>
    <property type="molecule type" value="Genomic_DNA"/>
</dbReference>
<evidence type="ECO:0000313" key="2">
    <source>
        <dbReference type="Proteomes" id="UP001239111"/>
    </source>
</evidence>